<evidence type="ECO:0000313" key="2">
    <source>
        <dbReference type="Proteomes" id="UP000441754"/>
    </source>
</evidence>
<keyword evidence="2" id="KW-1185">Reference proteome</keyword>
<protein>
    <submittedName>
        <fullName evidence="1">Uncharacterized protein</fullName>
    </submittedName>
</protein>
<dbReference type="RefSeq" id="WP_154177549.1">
    <property type="nucleotide sequence ID" value="NZ_WJXZ01000014.1"/>
</dbReference>
<accession>A0A7K0EQS7</accession>
<gene>
    <name evidence="1" type="ORF">GJJ30_23000</name>
</gene>
<evidence type="ECO:0000313" key="1">
    <source>
        <dbReference type="EMBL" id="MRS64185.1"/>
    </source>
</evidence>
<sequence>MRTIEVNILADDDEEFVMNILNALAQKRIIGINLHKDVVRPGKPMTVNELNRLVDESEQSRSYSVEEAKIMLGL</sequence>
<organism evidence="1 2">
    <name type="scientific">Larkinella terrae</name>
    <dbReference type="NCBI Taxonomy" id="2025311"/>
    <lineage>
        <taxon>Bacteria</taxon>
        <taxon>Pseudomonadati</taxon>
        <taxon>Bacteroidota</taxon>
        <taxon>Cytophagia</taxon>
        <taxon>Cytophagales</taxon>
        <taxon>Spirosomataceae</taxon>
        <taxon>Larkinella</taxon>
    </lineage>
</organism>
<dbReference type="AlphaFoldDB" id="A0A7K0EQS7"/>
<name>A0A7K0EQS7_9BACT</name>
<dbReference type="EMBL" id="WJXZ01000014">
    <property type="protein sequence ID" value="MRS64185.1"/>
    <property type="molecule type" value="Genomic_DNA"/>
</dbReference>
<reference evidence="1 2" key="1">
    <citation type="journal article" date="2018" name="Antonie Van Leeuwenhoek">
        <title>Larkinella terrae sp. nov., isolated from soil on Jeju Island, South Korea.</title>
        <authorList>
            <person name="Ten L.N."/>
            <person name="Jeon J."/>
            <person name="Park S.J."/>
            <person name="Park S."/>
            <person name="Lee S.Y."/>
            <person name="Kim M.K."/>
            <person name="Jung H.Y."/>
        </authorList>
    </citation>
    <scope>NUCLEOTIDE SEQUENCE [LARGE SCALE GENOMIC DNA]</scope>
    <source>
        <strain evidence="1 2">KCTC 52001</strain>
    </source>
</reference>
<dbReference type="OrthoDB" id="963722at2"/>
<dbReference type="Proteomes" id="UP000441754">
    <property type="component" value="Unassembled WGS sequence"/>
</dbReference>
<comment type="caution">
    <text evidence="1">The sequence shown here is derived from an EMBL/GenBank/DDBJ whole genome shotgun (WGS) entry which is preliminary data.</text>
</comment>
<proteinExistence type="predicted"/>